<dbReference type="RefSeq" id="WP_289998371.1">
    <property type="nucleotide sequence ID" value="NZ_JAUEPH010000001.1"/>
</dbReference>
<accession>A0ABT7Y9D2</accession>
<dbReference type="Proteomes" id="UP001171916">
    <property type="component" value="Unassembled WGS sequence"/>
</dbReference>
<keyword evidence="2" id="KW-1185">Reference proteome</keyword>
<name>A0ABT7Y9D2_9BACT</name>
<evidence type="ECO:0008006" key="3">
    <source>
        <dbReference type="Google" id="ProtNLM"/>
    </source>
</evidence>
<gene>
    <name evidence="1" type="ORF">QVH07_01580</name>
</gene>
<comment type="caution">
    <text evidence="1">The sequence shown here is derived from an EMBL/GenBank/DDBJ whole genome shotgun (WGS) entry which is preliminary data.</text>
</comment>
<evidence type="ECO:0000313" key="2">
    <source>
        <dbReference type="Proteomes" id="UP001171916"/>
    </source>
</evidence>
<organism evidence="1 2">
    <name type="scientific">Algoriphagus sediminis</name>
    <dbReference type="NCBI Taxonomy" id="3057113"/>
    <lineage>
        <taxon>Bacteria</taxon>
        <taxon>Pseudomonadati</taxon>
        <taxon>Bacteroidota</taxon>
        <taxon>Cytophagia</taxon>
        <taxon>Cytophagales</taxon>
        <taxon>Cyclobacteriaceae</taxon>
        <taxon>Algoriphagus</taxon>
    </lineage>
</organism>
<reference evidence="1" key="1">
    <citation type="submission" date="2023-06" db="EMBL/GenBank/DDBJ databases">
        <title>Robiginitalea aurantiacus sp. nov. and Algoriphagus sediminis sp. nov., isolated from coastal sediment.</title>
        <authorList>
            <person name="Zhou Z.Y."/>
            <person name="An J."/>
            <person name="Jia Y.W."/>
            <person name="Du Z.J."/>
        </authorList>
    </citation>
    <scope>NUCLEOTIDE SEQUENCE</scope>
    <source>
        <strain evidence="1">C2-7</strain>
    </source>
</reference>
<proteinExistence type="predicted"/>
<evidence type="ECO:0000313" key="1">
    <source>
        <dbReference type="EMBL" id="MDN3202814.1"/>
    </source>
</evidence>
<dbReference type="EMBL" id="JAUEPH010000001">
    <property type="protein sequence ID" value="MDN3202814.1"/>
    <property type="molecule type" value="Genomic_DNA"/>
</dbReference>
<sequence length="353" mass="39195">MKKLDKGFRLPSAAYTVPRKALKGYMKLDRIPQIGDLIYGQVESLGQHSSLENSHGRIHTIHQGTKAVFVFGNRYAPDYYEGLIPTHSDFEKLDLLARSGVVGEVKSKSGKVISPTSIKPLGYVCDAEGEVVNARDYNLIKPKKMEKKFPRAKLILAIGTAMNSGKSAAATACVHALSVHEKEVRASKVTGTASLKDILNMNDAGATYFSDFSFLGYPSTYMLDEDQIVDVFNKLDLKYANNKDNYWVVEFADGINQRETAMLLKHPDVRKRIHKLIFCAADSFGAIGGLEVLKNKFDLVPDAISGVCSSSPLHIKELSEYTDIPVFNSLNMNATEVYKILNPPRKRKTKEEL</sequence>
<protein>
    <recommendedName>
        <fullName evidence="3">DUF1611 domain-containing protein</fullName>
    </recommendedName>
</protein>